<dbReference type="PANTHER" id="PTHR32125">
    <property type="entry name" value="2-C-METHYL-D-ERYTHRITOL 4-PHOSPHATE CYTIDYLYLTRANSFERASE, CHLOROPLASTIC"/>
    <property type="match status" value="1"/>
</dbReference>
<comment type="catalytic activity">
    <reaction evidence="3">
        <text>2-C-methyl-D-erythritol 4-phosphate + CTP + H(+) = 4-CDP-2-C-methyl-D-erythritol + diphosphate</text>
        <dbReference type="Rhea" id="RHEA:13429"/>
        <dbReference type="ChEBI" id="CHEBI:15378"/>
        <dbReference type="ChEBI" id="CHEBI:33019"/>
        <dbReference type="ChEBI" id="CHEBI:37563"/>
        <dbReference type="ChEBI" id="CHEBI:57823"/>
        <dbReference type="ChEBI" id="CHEBI:58262"/>
        <dbReference type="EC" id="2.7.7.60"/>
    </reaction>
</comment>
<proteinExistence type="inferred from homology"/>
<protein>
    <recommendedName>
        <fullName evidence="3">2-C-methyl-D-erythritol 4-phosphate cytidylyltransferase</fullName>
        <ecNumber evidence="3">2.7.7.60</ecNumber>
    </recommendedName>
    <alternativeName>
        <fullName evidence="3">4-diphosphocytidyl-2C-methyl-D-erythritol synthase</fullName>
    </alternativeName>
    <alternativeName>
        <fullName evidence="3">MEP cytidylyltransferase</fullName>
        <shortName evidence="3">MCT</shortName>
    </alternativeName>
</protein>
<dbReference type="PANTHER" id="PTHR32125:SF4">
    <property type="entry name" value="2-C-METHYL-D-ERYTHRITOL 4-PHOSPHATE CYTIDYLYLTRANSFERASE, CHLOROPLASTIC"/>
    <property type="match status" value="1"/>
</dbReference>
<evidence type="ECO:0000256" key="3">
    <source>
        <dbReference type="HAMAP-Rule" id="MF_00108"/>
    </source>
</evidence>
<dbReference type="HAMAP" id="MF_00108">
    <property type="entry name" value="IspD"/>
    <property type="match status" value="1"/>
</dbReference>
<dbReference type="Gene3D" id="3.90.550.10">
    <property type="entry name" value="Spore Coat Polysaccharide Biosynthesis Protein SpsA, Chain A"/>
    <property type="match status" value="1"/>
</dbReference>
<keyword evidence="3" id="KW-0414">Isoprene biosynthesis</keyword>
<dbReference type="InterPro" id="IPR050088">
    <property type="entry name" value="IspD/TarI_cytidylyltransf_bact"/>
</dbReference>
<keyword evidence="2 3" id="KW-0548">Nucleotidyltransferase</keyword>
<feature type="site" description="Positions MEP for the nucleophilic attack" evidence="3">
    <location>
        <position position="211"/>
    </location>
</feature>
<dbReference type="NCBIfam" id="NF001186">
    <property type="entry name" value="PRK00155.2-3"/>
    <property type="match status" value="1"/>
</dbReference>
<dbReference type="EMBL" id="JAANYN010000001">
    <property type="protein sequence ID" value="NHE55498.1"/>
    <property type="molecule type" value="Genomic_DNA"/>
</dbReference>
<dbReference type="CDD" id="cd02516">
    <property type="entry name" value="CDP-ME_synthetase"/>
    <property type="match status" value="1"/>
</dbReference>
<gene>
    <name evidence="3" type="primary">ispD</name>
    <name evidence="4" type="ORF">G9Q97_01580</name>
</gene>
<dbReference type="GO" id="GO:0050518">
    <property type="term" value="F:2-C-methyl-D-erythritol 4-phosphate cytidylyltransferase activity"/>
    <property type="evidence" value="ECO:0007669"/>
    <property type="project" value="UniProtKB-EC"/>
</dbReference>
<reference evidence="4 5" key="1">
    <citation type="submission" date="2020-03" db="EMBL/GenBank/DDBJ databases">
        <title>Cyclobacterium plantarum sp. nov., a marine bacterium isolated from a coastal-marine wetland.</title>
        <authorList>
            <person name="Sanchez-Porro C."/>
            <person name="Ventosa A."/>
            <person name="Amoozegar M."/>
        </authorList>
    </citation>
    <scope>NUCLEOTIDE SEQUENCE [LARGE SCALE GENOMIC DNA]</scope>
    <source>
        <strain evidence="4 5">GBPx2</strain>
    </source>
</reference>
<evidence type="ECO:0000256" key="2">
    <source>
        <dbReference type="ARBA" id="ARBA00022695"/>
    </source>
</evidence>
<dbReference type="InterPro" id="IPR001228">
    <property type="entry name" value="IspD"/>
</dbReference>
<dbReference type="EC" id="2.7.7.60" evidence="3"/>
<evidence type="ECO:0000313" key="5">
    <source>
        <dbReference type="Proteomes" id="UP000649799"/>
    </source>
</evidence>
<keyword evidence="1 3" id="KW-0808">Transferase</keyword>
<comment type="caution">
    <text evidence="4">The sequence shown here is derived from an EMBL/GenBank/DDBJ whole genome shotgun (WGS) entry which is preliminary data.</text>
</comment>
<evidence type="ECO:0000256" key="1">
    <source>
        <dbReference type="ARBA" id="ARBA00022679"/>
    </source>
</evidence>
<sequence length="229" mass="25457">MGNKDAKYAIIVAGGSGKRMGGLVPKQYQIIGDLPVLMHTLNRFHAYDEKMEILLVLPEKDFSFWRDLCLAHDFSVPHTLVKGGASRFGSVSNGLEGIASTEGLVAIHDGVRPFVSLEVIHESYVEAAKRGSAVAAVSLKDSIREVFDDGHSSYRNRQQYRLVQTPQTFQLAKIKAAFAVGERDFFTDDATVYENQGWEVHLIPGNLENIKLTTPEDLVYADFLLNKSR</sequence>
<accession>A0ABX0H133</accession>
<keyword evidence="5" id="KW-1185">Reference proteome</keyword>
<feature type="site" description="Transition state stabilizer" evidence="3">
    <location>
        <position position="26"/>
    </location>
</feature>
<dbReference type="SUPFAM" id="SSF53448">
    <property type="entry name" value="Nucleotide-diphospho-sugar transferases"/>
    <property type="match status" value="1"/>
</dbReference>
<comment type="similarity">
    <text evidence="3">Belongs to the IspD/TarI cytidylyltransferase family. IspD subfamily.</text>
</comment>
<comment type="function">
    <text evidence="3">Catalyzes the formation of 4-diphosphocytidyl-2-C-methyl-D-erythritol from CTP and 2-C-methyl-D-erythritol 4-phosphate (MEP).</text>
</comment>
<comment type="pathway">
    <text evidence="3">Isoprenoid biosynthesis; isopentenyl diphosphate biosynthesis via DXP pathway; isopentenyl diphosphate from 1-deoxy-D-xylulose 5-phosphate: step 2/6.</text>
</comment>
<feature type="site" description="Positions MEP for the nucleophilic attack" evidence="3">
    <location>
        <position position="157"/>
    </location>
</feature>
<name>A0ABX0H133_9BACT</name>
<organism evidence="4 5">
    <name type="scientific">Cyclobacterium plantarum</name>
    <dbReference type="NCBI Taxonomy" id="2716263"/>
    <lineage>
        <taxon>Bacteria</taxon>
        <taxon>Pseudomonadati</taxon>
        <taxon>Bacteroidota</taxon>
        <taxon>Cytophagia</taxon>
        <taxon>Cytophagales</taxon>
        <taxon>Cyclobacteriaceae</taxon>
        <taxon>Cyclobacterium</taxon>
    </lineage>
</organism>
<dbReference type="Proteomes" id="UP000649799">
    <property type="component" value="Unassembled WGS sequence"/>
</dbReference>
<evidence type="ECO:0000313" key="4">
    <source>
        <dbReference type="EMBL" id="NHE55498.1"/>
    </source>
</evidence>
<dbReference type="RefSeq" id="WP_166142462.1">
    <property type="nucleotide sequence ID" value="NZ_JAANYN010000001.1"/>
</dbReference>
<feature type="site" description="Transition state stabilizer" evidence="3">
    <location>
        <position position="19"/>
    </location>
</feature>
<dbReference type="InterPro" id="IPR034683">
    <property type="entry name" value="IspD/TarI"/>
</dbReference>
<dbReference type="InterPro" id="IPR029044">
    <property type="entry name" value="Nucleotide-diphossugar_trans"/>
</dbReference>
<dbReference type="Pfam" id="PF01128">
    <property type="entry name" value="IspD"/>
    <property type="match status" value="1"/>
</dbReference>